<evidence type="ECO:0000313" key="3">
    <source>
        <dbReference type="Proteomes" id="UP000632063"/>
    </source>
</evidence>
<dbReference type="Proteomes" id="UP000632063">
    <property type="component" value="Unassembled WGS sequence"/>
</dbReference>
<comment type="caution">
    <text evidence="2">The sequence shown here is derived from an EMBL/GenBank/DDBJ whole genome shotgun (WGS) entry which is preliminary data.</text>
</comment>
<evidence type="ECO:0000313" key="2">
    <source>
        <dbReference type="EMBL" id="MBD8893557.1"/>
    </source>
</evidence>
<accession>A0ABR9CRU8</accession>
<dbReference type="EMBL" id="JACYXI010000013">
    <property type="protein sequence ID" value="MBD8893557.1"/>
    <property type="molecule type" value="Genomic_DNA"/>
</dbReference>
<evidence type="ECO:0000256" key="1">
    <source>
        <dbReference type="SAM" id="Coils"/>
    </source>
</evidence>
<gene>
    <name evidence="2" type="ORF">IG616_18575</name>
</gene>
<organism evidence="2 3">
    <name type="scientific">Roseibium litorale</name>
    <dbReference type="NCBI Taxonomy" id="2803841"/>
    <lineage>
        <taxon>Bacteria</taxon>
        <taxon>Pseudomonadati</taxon>
        <taxon>Pseudomonadota</taxon>
        <taxon>Alphaproteobacteria</taxon>
        <taxon>Hyphomicrobiales</taxon>
        <taxon>Stappiaceae</taxon>
        <taxon>Roseibium</taxon>
    </lineage>
</organism>
<protein>
    <submittedName>
        <fullName evidence="2">Uncharacterized protein</fullName>
    </submittedName>
</protein>
<feature type="coiled-coil region" evidence="1">
    <location>
        <begin position="110"/>
        <end position="137"/>
    </location>
</feature>
<name>A0ABR9CRU8_9HYPH</name>
<keyword evidence="1" id="KW-0175">Coiled coil</keyword>
<sequence length="298" mass="34294">MLDYISHISFTCPECGNHITEDIAAPDPFIANEAALEDTEAEGEAYVRCKSCNEEFTLIVLNNAGNCTASLFDYPSTLVNCSHAEIVDADPFDEAPEDNWSNFDIPDNPLEILQKSIEEAKEILQENRNTAQDYANSATYRMVLVLTISSMESYLQDTITKFALFNEKNQMNLIANDKELRSKKFNLFQIMNEKDIVKIESQKHLREILYHNIPRVIATLKIISGKKFQIKQDLLSNLQIAVAYRHDCVHRNGYTVDGYKLEIFTKKYLESVMRDVKVFCQNVDDYIFELEPSWRLFA</sequence>
<proteinExistence type="predicted"/>
<reference evidence="2 3" key="2">
    <citation type="journal article" date="2021" name="Int. J. Syst. Evol. Microbiol.">
        <title>Roseibium litorale sp. nov., isolated from a tidal flat sediment and proposal for the reclassification of Labrenzia polysiphoniae as Roseibium polysiphoniae comb. nov.</title>
        <authorList>
            <person name="Liu Y."/>
            <person name="Pei T."/>
            <person name="Du J."/>
            <person name="Chao M."/>
            <person name="Deng M.R."/>
            <person name="Zhu H."/>
        </authorList>
    </citation>
    <scope>NUCLEOTIDE SEQUENCE [LARGE SCALE GENOMIC DNA]</scope>
    <source>
        <strain evidence="2 3">4C16A</strain>
    </source>
</reference>
<dbReference type="RefSeq" id="WP_192149674.1">
    <property type="nucleotide sequence ID" value="NZ_JACYXI010000013.1"/>
</dbReference>
<keyword evidence="3" id="KW-1185">Reference proteome</keyword>
<reference evidence="3" key="1">
    <citation type="submission" date="2020-09" db="EMBL/GenBank/DDBJ databases">
        <title>The genome sequence of strain Labrenzia suaedae 4C16A.</title>
        <authorList>
            <person name="Liu Y."/>
        </authorList>
    </citation>
    <scope>NUCLEOTIDE SEQUENCE [LARGE SCALE GENOMIC DNA]</scope>
    <source>
        <strain evidence="3">4C16A</strain>
    </source>
</reference>